<feature type="region of interest" description="Disordered" evidence="6">
    <location>
        <begin position="390"/>
        <end position="415"/>
    </location>
</feature>
<dbReference type="Pfam" id="PF04855">
    <property type="entry name" value="SNF5"/>
    <property type="match status" value="1"/>
</dbReference>
<evidence type="ECO:0000256" key="4">
    <source>
        <dbReference type="ARBA" id="ARBA00023163"/>
    </source>
</evidence>
<dbReference type="AlphaFoldDB" id="A0A0N1HYQ5"/>
<proteinExistence type="inferred from homology"/>
<feature type="region of interest" description="Disordered" evidence="6">
    <location>
        <begin position="137"/>
        <end position="170"/>
    </location>
</feature>
<feature type="compositionally biased region" description="Polar residues" evidence="6">
    <location>
        <begin position="45"/>
        <end position="59"/>
    </location>
</feature>
<keyword evidence="3" id="KW-0805">Transcription regulation</keyword>
<dbReference type="GO" id="GO:0006338">
    <property type="term" value="P:chromatin remodeling"/>
    <property type="evidence" value="ECO:0007669"/>
    <property type="project" value="InterPro"/>
</dbReference>
<feature type="compositionally biased region" description="Basic residues" evidence="6">
    <location>
        <begin position="148"/>
        <end position="164"/>
    </location>
</feature>
<organism evidence="7 8">
    <name type="scientific">Cyphellophora attinorum</name>
    <dbReference type="NCBI Taxonomy" id="1664694"/>
    <lineage>
        <taxon>Eukaryota</taxon>
        <taxon>Fungi</taxon>
        <taxon>Dikarya</taxon>
        <taxon>Ascomycota</taxon>
        <taxon>Pezizomycotina</taxon>
        <taxon>Eurotiomycetes</taxon>
        <taxon>Chaetothyriomycetidae</taxon>
        <taxon>Chaetothyriales</taxon>
        <taxon>Cyphellophoraceae</taxon>
        <taxon>Cyphellophora</taxon>
    </lineage>
</organism>
<evidence type="ECO:0000256" key="6">
    <source>
        <dbReference type="SAM" id="MobiDB-lite"/>
    </source>
</evidence>
<feature type="compositionally biased region" description="Polar residues" evidence="6">
    <location>
        <begin position="10"/>
        <end position="27"/>
    </location>
</feature>
<evidence type="ECO:0000313" key="8">
    <source>
        <dbReference type="Proteomes" id="UP000038010"/>
    </source>
</evidence>
<dbReference type="GO" id="GO:0000228">
    <property type="term" value="C:nuclear chromosome"/>
    <property type="evidence" value="ECO:0007669"/>
    <property type="project" value="InterPro"/>
</dbReference>
<evidence type="ECO:0000256" key="5">
    <source>
        <dbReference type="ARBA" id="ARBA00023242"/>
    </source>
</evidence>
<feature type="region of interest" description="Disordered" evidence="6">
    <location>
        <begin position="446"/>
        <end position="478"/>
    </location>
</feature>
<dbReference type="STRING" id="1664694.A0A0N1HYQ5"/>
<accession>A0A0N1HYQ5</accession>
<dbReference type="PANTHER" id="PTHR10019">
    <property type="entry name" value="SNF5"/>
    <property type="match status" value="1"/>
</dbReference>
<feature type="compositionally biased region" description="Low complexity" evidence="6">
    <location>
        <begin position="589"/>
        <end position="600"/>
    </location>
</feature>
<comment type="caution">
    <text evidence="7">The sequence shown here is derived from an EMBL/GenBank/DDBJ whole genome shotgun (WGS) entry which is preliminary data.</text>
</comment>
<dbReference type="OrthoDB" id="515064at2759"/>
<keyword evidence="4" id="KW-0804">Transcription</keyword>
<comment type="subcellular location">
    <subcellularLocation>
        <location evidence="1">Nucleus</location>
    </subcellularLocation>
</comment>
<evidence type="ECO:0000256" key="3">
    <source>
        <dbReference type="ARBA" id="ARBA00023015"/>
    </source>
</evidence>
<keyword evidence="8" id="KW-1185">Reference proteome</keyword>
<evidence type="ECO:0000256" key="1">
    <source>
        <dbReference type="ARBA" id="ARBA00004123"/>
    </source>
</evidence>
<dbReference type="VEuPathDB" id="FungiDB:AB675_833"/>
<evidence type="ECO:0000313" key="7">
    <source>
        <dbReference type="EMBL" id="KPI46043.1"/>
    </source>
</evidence>
<dbReference type="Proteomes" id="UP000038010">
    <property type="component" value="Unassembled WGS sequence"/>
</dbReference>
<feature type="region of interest" description="Disordered" evidence="6">
    <location>
        <begin position="1"/>
        <end position="70"/>
    </location>
</feature>
<keyword evidence="5" id="KW-0539">Nucleus</keyword>
<feature type="region of interest" description="Disordered" evidence="6">
    <location>
        <begin position="514"/>
        <end position="545"/>
    </location>
</feature>
<dbReference type="EMBL" id="LFJN01000001">
    <property type="protein sequence ID" value="KPI46043.1"/>
    <property type="molecule type" value="Genomic_DNA"/>
</dbReference>
<dbReference type="RefSeq" id="XP_018006006.1">
    <property type="nucleotide sequence ID" value="XM_018148778.1"/>
</dbReference>
<dbReference type="GeneID" id="28740647"/>
<gene>
    <name evidence="7" type="ORF">AB675_833</name>
</gene>
<dbReference type="InterPro" id="IPR006939">
    <property type="entry name" value="SNF5"/>
</dbReference>
<evidence type="ECO:0000256" key="2">
    <source>
        <dbReference type="ARBA" id="ARBA00010239"/>
    </source>
</evidence>
<name>A0A0N1HYQ5_9EURO</name>
<protein>
    <submittedName>
        <fullName evidence="7">SWI/SNF chromatin-remodeling complex subunit snf5</fullName>
    </submittedName>
</protein>
<feature type="region of interest" description="Disordered" evidence="6">
    <location>
        <begin position="572"/>
        <end position="641"/>
    </location>
</feature>
<reference evidence="7 8" key="1">
    <citation type="submission" date="2015-06" db="EMBL/GenBank/DDBJ databases">
        <title>Draft genome of the ant-associated black yeast Phialophora attae CBS 131958.</title>
        <authorList>
            <person name="Moreno L.F."/>
            <person name="Stielow B.J."/>
            <person name="de Hoog S."/>
            <person name="Vicente V.A."/>
            <person name="Weiss V.A."/>
            <person name="de Vries M."/>
            <person name="Cruz L.M."/>
            <person name="Souza E.M."/>
        </authorList>
    </citation>
    <scope>NUCLEOTIDE SEQUENCE [LARGE SCALE GENOMIC DNA]</scope>
    <source>
        <strain evidence="7 8">CBS 131958</strain>
    </source>
</reference>
<feature type="compositionally biased region" description="Basic and acidic residues" evidence="6">
    <location>
        <begin position="525"/>
        <end position="537"/>
    </location>
</feature>
<feature type="compositionally biased region" description="Acidic residues" evidence="6">
    <location>
        <begin position="457"/>
        <end position="471"/>
    </location>
</feature>
<comment type="similarity">
    <text evidence="2">Belongs to the SNF5 family.</text>
</comment>
<sequence length="734" mass="82980">MSNSDHDTPSTEAQKTESLLNNTNTIAESKEKAKEVLAAAGIKQNGETSASESRNGSRSPSRKRKRETPLERIEADEYVTREYLHKALLAEQHARPLVLQQKQQEWKYYQSLRQRRDHDPASVFGVGYEGFGNPRTDEKLPNPIIYPRNRRPGKRKTLPPRVSRKQMETQAEQEEELIPIRLDIEWGKIKLRDTFTWNLHDRITDIDYFSEKLVEDFGLKVTECRPLVNYVATAIREQIADFCPQVYPEDEALDPHVPYSAYKNDEMRILVKLNITIGQNTLVDQFEWEVNNPANSPEEFALQMTQENSLAGEFTTAIAHCIREQCQLFSKSLQITGYAFDGRVIDDPDLRENFLPSPMLTTFRPYQLAKDYVPYLYELNDADLERTELSISREQRRQKRSTNRRGGPALPDLKDRQRTIRSLVVSSVIPGGALTMEDSRIFRMPKASRTRKRAGLDEFEESDGSESEDSAPDSPAIPANLLQSTARTRGTMRNAALTATAGIRSNLSGFASVRSATPESIAPTHESRSAARKKDYKEESDDESLPEKLVVKLKISKERYRSWFREQRIKERAAHASTGSPRPGTNVKAAPSPLKLAGGPAPAPSPKTTPSVGPSTAANAPDPLYGAIDASSEPPGPKNPIPPVPDWVEKILADLREEFPRDRFEGVMRHSVMDPKTKQLQPANHENRHWPHKFVPRIRCLDCVGKVYIAIGFASHLKTRKHKEAYEARIAKEG</sequence>